<dbReference type="Proteomes" id="UP000460558">
    <property type="component" value="Unassembled WGS sequence"/>
</dbReference>
<protein>
    <submittedName>
        <fullName evidence="2">LLM class flavin-dependent oxidoreductase</fullName>
    </submittedName>
</protein>
<evidence type="ECO:0000259" key="1">
    <source>
        <dbReference type="Pfam" id="PF00296"/>
    </source>
</evidence>
<dbReference type="SUPFAM" id="SSF51679">
    <property type="entry name" value="Bacterial luciferase-like"/>
    <property type="match status" value="1"/>
</dbReference>
<keyword evidence="3" id="KW-1185">Reference proteome</keyword>
<dbReference type="EMBL" id="VDEQ01000021">
    <property type="protein sequence ID" value="MQS34525.1"/>
    <property type="molecule type" value="Genomic_DNA"/>
</dbReference>
<feature type="domain" description="Luciferase-like" evidence="1">
    <location>
        <begin position="4"/>
        <end position="167"/>
    </location>
</feature>
<evidence type="ECO:0000313" key="2">
    <source>
        <dbReference type="EMBL" id="MQS34525.1"/>
    </source>
</evidence>
<evidence type="ECO:0000313" key="3">
    <source>
        <dbReference type="Proteomes" id="UP000460558"/>
    </source>
</evidence>
<reference evidence="2 3" key="1">
    <citation type="submission" date="2019-06" db="EMBL/GenBank/DDBJ databases">
        <title>Comparative genomics and metabolomics analyses of clavulanic acid producing Streptomyces species provides insight into specialized metabolism and evolution of beta-lactam biosynthetic gene clusters.</title>
        <authorList>
            <person name="Moore M.A."/>
            <person name="Cruz-Morales P."/>
            <person name="Barona Gomez F."/>
            <person name="Kapil T."/>
        </authorList>
    </citation>
    <scope>NUCLEOTIDE SEQUENCE [LARGE SCALE GENOMIC DNA]</scope>
    <source>
        <strain evidence="2 3">T-272</strain>
    </source>
</reference>
<organism evidence="2 3">
    <name type="scientific">Streptomyces katsurahamanus</name>
    <dbReference type="NCBI Taxonomy" id="2577098"/>
    <lineage>
        <taxon>Bacteria</taxon>
        <taxon>Bacillati</taxon>
        <taxon>Actinomycetota</taxon>
        <taxon>Actinomycetes</taxon>
        <taxon>Kitasatosporales</taxon>
        <taxon>Streptomycetaceae</taxon>
        <taxon>Streptomyces</taxon>
    </lineage>
</organism>
<gene>
    <name evidence="2" type="ORF">FFZ77_02460</name>
</gene>
<dbReference type="Pfam" id="PF00296">
    <property type="entry name" value="Bac_luciferase"/>
    <property type="match status" value="1"/>
</dbReference>
<accession>A0ABW9NMI5</accession>
<name>A0ABW9NMI5_9ACTN</name>
<dbReference type="InterPro" id="IPR011251">
    <property type="entry name" value="Luciferase-like_dom"/>
</dbReference>
<sequence>MRSLLHGGPPGPAGPLFPLGAALPPAAAPTPEIAAGVLRPGMARAAGRTADTAVSWMTPPEYVQDVLLPALGEGARAAGRPRPRMVTVLHAALARRGRSPLILAQRAAAAHLRAPHYVAMLRLAGLDIDVSDPVSGARELVEEGVFLYGGLEELAARIRHCFASGIDEVVLNTSGVTQVQGFGKAVADLRDILAELSPNRATPGQFRRRRAAMARAALGARTPATTTVSERAISAQGSRIGL</sequence>
<dbReference type="Gene3D" id="3.20.20.30">
    <property type="entry name" value="Luciferase-like domain"/>
    <property type="match status" value="1"/>
</dbReference>
<comment type="caution">
    <text evidence="2">The sequence shown here is derived from an EMBL/GenBank/DDBJ whole genome shotgun (WGS) entry which is preliminary data.</text>
</comment>
<proteinExistence type="predicted"/>
<dbReference type="InterPro" id="IPR036661">
    <property type="entry name" value="Luciferase-like_sf"/>
</dbReference>